<feature type="compositionally biased region" description="Basic and acidic residues" evidence="2">
    <location>
        <begin position="383"/>
        <end position="403"/>
    </location>
</feature>
<keyword evidence="5" id="KW-1185">Reference proteome</keyword>
<evidence type="ECO:0000313" key="4">
    <source>
        <dbReference type="EMBL" id="KAA8905765.1"/>
    </source>
</evidence>
<keyword evidence="1" id="KW-0863">Zinc-finger</keyword>
<dbReference type="AlphaFoldDB" id="A0A5J5EXH3"/>
<dbReference type="InterPro" id="IPR013087">
    <property type="entry name" value="Znf_C2H2_type"/>
</dbReference>
<feature type="region of interest" description="Disordered" evidence="2">
    <location>
        <begin position="337"/>
        <end position="416"/>
    </location>
</feature>
<organism evidence="4 5">
    <name type="scientific">Sphaerosporella brunnea</name>
    <dbReference type="NCBI Taxonomy" id="1250544"/>
    <lineage>
        <taxon>Eukaryota</taxon>
        <taxon>Fungi</taxon>
        <taxon>Dikarya</taxon>
        <taxon>Ascomycota</taxon>
        <taxon>Pezizomycotina</taxon>
        <taxon>Pezizomycetes</taxon>
        <taxon>Pezizales</taxon>
        <taxon>Pyronemataceae</taxon>
        <taxon>Sphaerosporella</taxon>
    </lineage>
</organism>
<feature type="compositionally biased region" description="Acidic residues" evidence="2">
    <location>
        <begin position="367"/>
        <end position="382"/>
    </location>
</feature>
<sequence>MSSNTTNIAAVAQAVKEAAEAQMAVGAAVVGSPGIGKPHQSGTGSVAITGYPSPPGSVPTPSILSTAMAANDSIQQLRKNGGTTLLNGSAIAEGHAPEVNRGARNRRSSDGAGALGGAGKMGRMRSGSELKCDKCGKGYKHSSCLTKHLWEHTPEWSYTSKLLISKHQQVQLLEAASILVSMNPTPPDSSSGASNNEGNSSANDSSSSEETTPPPSGMSLPSPVPTPRGIRNGAGKPGKRYSSGSYSRSYNSSSGGFLPGSVPTMGLSFPNHIPQRPPPRPRTGSSTSAIRGSVAPSPSLRATSNSEEDALAAAVELLSCSFNTPVIPPTIPAGSIPRGLGLSDFGSPPAGGRRFMGPLNDVVEMKMEEDEEEDEDEEDDVRMEDNTRTRGDDDEGWNRRGRSEEEEDGVFGRMEE</sequence>
<dbReference type="EMBL" id="VXIS01000096">
    <property type="protein sequence ID" value="KAA8905765.1"/>
    <property type="molecule type" value="Genomic_DNA"/>
</dbReference>
<dbReference type="PROSITE" id="PS50157">
    <property type="entry name" value="ZINC_FINGER_C2H2_2"/>
    <property type="match status" value="1"/>
</dbReference>
<evidence type="ECO:0000256" key="1">
    <source>
        <dbReference type="PROSITE-ProRule" id="PRU00042"/>
    </source>
</evidence>
<dbReference type="SUPFAM" id="SSF57667">
    <property type="entry name" value="beta-beta-alpha zinc fingers"/>
    <property type="match status" value="1"/>
</dbReference>
<feature type="compositionally biased region" description="Low complexity" evidence="2">
    <location>
        <begin position="240"/>
        <end position="256"/>
    </location>
</feature>
<gene>
    <name evidence="4" type="ORF">FN846DRAFT_735680</name>
</gene>
<accession>A0A5J5EXH3</accession>
<feature type="region of interest" description="Disordered" evidence="2">
    <location>
        <begin position="181"/>
        <end position="306"/>
    </location>
</feature>
<reference evidence="4 5" key="1">
    <citation type="submission" date="2019-09" db="EMBL/GenBank/DDBJ databases">
        <title>Draft genome of the ectomycorrhizal ascomycete Sphaerosporella brunnea.</title>
        <authorList>
            <consortium name="DOE Joint Genome Institute"/>
            <person name="Benucci G.M."/>
            <person name="Marozzi G."/>
            <person name="Antonielli L."/>
            <person name="Sanchez S."/>
            <person name="Marco P."/>
            <person name="Wang X."/>
            <person name="Falini L.B."/>
            <person name="Barry K."/>
            <person name="Haridas S."/>
            <person name="Lipzen A."/>
            <person name="Labutti K."/>
            <person name="Grigoriev I.V."/>
            <person name="Murat C."/>
            <person name="Martin F."/>
            <person name="Albertini E."/>
            <person name="Donnini D."/>
            <person name="Bonito G."/>
        </authorList>
    </citation>
    <scope>NUCLEOTIDE SEQUENCE [LARGE SCALE GENOMIC DNA]</scope>
    <source>
        <strain evidence="4 5">Sb_GMNB300</strain>
    </source>
</reference>
<dbReference type="Proteomes" id="UP000326924">
    <property type="component" value="Unassembled WGS sequence"/>
</dbReference>
<keyword evidence="1" id="KW-0862">Zinc</keyword>
<evidence type="ECO:0000313" key="5">
    <source>
        <dbReference type="Proteomes" id="UP000326924"/>
    </source>
</evidence>
<dbReference type="OrthoDB" id="2152896at2759"/>
<dbReference type="InterPro" id="IPR036236">
    <property type="entry name" value="Znf_C2H2_sf"/>
</dbReference>
<keyword evidence="1" id="KW-0479">Metal-binding</keyword>
<feature type="region of interest" description="Disordered" evidence="2">
    <location>
        <begin position="86"/>
        <end position="129"/>
    </location>
</feature>
<comment type="caution">
    <text evidence="4">The sequence shown here is derived from an EMBL/GenBank/DDBJ whole genome shotgun (WGS) entry which is preliminary data.</text>
</comment>
<evidence type="ECO:0000259" key="3">
    <source>
        <dbReference type="PROSITE" id="PS50157"/>
    </source>
</evidence>
<feature type="domain" description="C2H2-type" evidence="3">
    <location>
        <begin position="130"/>
        <end position="157"/>
    </location>
</feature>
<dbReference type="InParanoid" id="A0A5J5EXH3"/>
<protein>
    <recommendedName>
        <fullName evidence="3">C2H2-type domain-containing protein</fullName>
    </recommendedName>
</protein>
<dbReference type="PROSITE" id="PS00028">
    <property type="entry name" value="ZINC_FINGER_C2H2_1"/>
    <property type="match status" value="1"/>
</dbReference>
<evidence type="ECO:0000256" key="2">
    <source>
        <dbReference type="SAM" id="MobiDB-lite"/>
    </source>
</evidence>
<proteinExistence type="predicted"/>
<feature type="compositionally biased region" description="Pro residues" evidence="2">
    <location>
        <begin position="212"/>
        <end position="226"/>
    </location>
</feature>
<dbReference type="GO" id="GO:0008270">
    <property type="term" value="F:zinc ion binding"/>
    <property type="evidence" value="ECO:0007669"/>
    <property type="project" value="UniProtKB-KW"/>
</dbReference>
<feature type="compositionally biased region" description="Low complexity" evidence="2">
    <location>
        <begin position="188"/>
        <end position="211"/>
    </location>
</feature>
<name>A0A5J5EXH3_9PEZI</name>